<dbReference type="Proteomes" id="UP000593564">
    <property type="component" value="Unassembled WGS sequence"/>
</dbReference>
<keyword evidence="3" id="KW-1185">Reference proteome</keyword>
<organism evidence="2 3">
    <name type="scientific">Camellia sinensis</name>
    <name type="common">Tea plant</name>
    <name type="synonym">Thea sinensis</name>
    <dbReference type="NCBI Taxonomy" id="4442"/>
    <lineage>
        <taxon>Eukaryota</taxon>
        <taxon>Viridiplantae</taxon>
        <taxon>Streptophyta</taxon>
        <taxon>Embryophyta</taxon>
        <taxon>Tracheophyta</taxon>
        <taxon>Spermatophyta</taxon>
        <taxon>Magnoliopsida</taxon>
        <taxon>eudicotyledons</taxon>
        <taxon>Gunneridae</taxon>
        <taxon>Pentapetalae</taxon>
        <taxon>asterids</taxon>
        <taxon>Ericales</taxon>
        <taxon>Theaceae</taxon>
        <taxon>Camellia</taxon>
    </lineage>
</organism>
<reference evidence="2 3" key="2">
    <citation type="submission" date="2020-07" db="EMBL/GenBank/DDBJ databases">
        <title>Genome assembly of wild tea tree DASZ reveals pedigree and selection history of tea varieties.</title>
        <authorList>
            <person name="Zhang W."/>
        </authorList>
    </citation>
    <scope>NUCLEOTIDE SEQUENCE [LARGE SCALE GENOMIC DNA]</scope>
    <source>
        <strain evidence="3">cv. G240</strain>
        <tissue evidence="2">Leaf</tissue>
    </source>
</reference>
<evidence type="ECO:0000313" key="2">
    <source>
        <dbReference type="EMBL" id="KAF5933095.1"/>
    </source>
</evidence>
<dbReference type="AlphaFoldDB" id="A0A7J7FXM4"/>
<comment type="caution">
    <text evidence="2">The sequence shown here is derived from an EMBL/GenBank/DDBJ whole genome shotgun (WGS) entry which is preliminary data.</text>
</comment>
<protein>
    <recommendedName>
        <fullName evidence="4">Aminotransferase-like plant mobile domain-containing protein</fullName>
    </recommendedName>
</protein>
<reference evidence="3" key="1">
    <citation type="journal article" date="2020" name="Nat. Commun.">
        <title>Genome assembly of wild tea tree DASZ reveals pedigree and selection history of tea varieties.</title>
        <authorList>
            <person name="Zhang W."/>
            <person name="Zhang Y."/>
            <person name="Qiu H."/>
            <person name="Guo Y."/>
            <person name="Wan H."/>
            <person name="Zhang X."/>
            <person name="Scossa F."/>
            <person name="Alseekh S."/>
            <person name="Zhang Q."/>
            <person name="Wang P."/>
            <person name="Xu L."/>
            <person name="Schmidt M.H."/>
            <person name="Jia X."/>
            <person name="Li D."/>
            <person name="Zhu A."/>
            <person name="Guo F."/>
            <person name="Chen W."/>
            <person name="Ni D."/>
            <person name="Usadel B."/>
            <person name="Fernie A.R."/>
            <person name="Wen W."/>
        </authorList>
    </citation>
    <scope>NUCLEOTIDE SEQUENCE [LARGE SCALE GENOMIC DNA]</scope>
    <source>
        <strain evidence="3">cv. G240</strain>
    </source>
</reference>
<dbReference type="EMBL" id="JACBKZ010000014">
    <property type="protein sequence ID" value="KAF5933095.1"/>
    <property type="molecule type" value="Genomic_DNA"/>
</dbReference>
<gene>
    <name evidence="2" type="ORF">HYC85_029266</name>
</gene>
<proteinExistence type="predicted"/>
<evidence type="ECO:0000313" key="3">
    <source>
        <dbReference type="Proteomes" id="UP000593564"/>
    </source>
</evidence>
<accession>A0A7J7FXM4</accession>
<evidence type="ECO:0000256" key="1">
    <source>
        <dbReference type="SAM" id="MobiDB-lite"/>
    </source>
</evidence>
<evidence type="ECO:0008006" key="4">
    <source>
        <dbReference type="Google" id="ProtNLM"/>
    </source>
</evidence>
<feature type="region of interest" description="Disordered" evidence="1">
    <location>
        <begin position="272"/>
        <end position="291"/>
    </location>
</feature>
<name>A0A7J7FXM4_CAMSI</name>
<sequence length="291" mass="31971">MEAFLAENLTSWISSLDGSEKLNFRGFGLNALFTLSRTPLQLPFLHAAARFWNPVTHVFSFGGQEVCPTFEDFQVLMESECSEVILPQLRFGHAQALGRMCGLTAHDARSLICSGELDILGLIHRFSDAGDRSNHYWQGFRQHALCLCLLSHFLLSSGFGGASIRLIEVAQGLREGKSCIAMTLAETLMGLDSVYRREATRFAGSPLLLQFGHDQTCPPEGIEYPAAFPIRGAQLARYATAWRTRELLAPASTFSCTLSDECLDWLNEEAQVGPSLASDASSSSGRGRRDT</sequence>